<evidence type="ECO:0000256" key="3">
    <source>
        <dbReference type="ARBA" id="ARBA00023136"/>
    </source>
</evidence>
<keyword evidence="3" id="KW-0472">Membrane</keyword>
<dbReference type="PANTHER" id="PTHR45932">
    <property type="entry name" value="PATELLIN-1"/>
    <property type="match status" value="1"/>
</dbReference>
<feature type="compositionally biased region" description="Gly residues" evidence="4">
    <location>
        <begin position="85"/>
        <end position="95"/>
    </location>
</feature>
<dbReference type="InterPro" id="IPR036273">
    <property type="entry name" value="CRAL/TRIO_N_dom_sf"/>
</dbReference>
<comment type="caution">
    <text evidence="6">The sequence shown here is derived from an EMBL/GenBank/DDBJ whole genome shotgun (WGS) entry which is preliminary data.</text>
</comment>
<evidence type="ECO:0000313" key="7">
    <source>
        <dbReference type="Proteomes" id="UP000650467"/>
    </source>
</evidence>
<comment type="subcellular location">
    <subcellularLocation>
        <location evidence="1">Membrane</location>
    </subcellularLocation>
</comment>
<dbReference type="PROSITE" id="PS50191">
    <property type="entry name" value="CRAL_TRIO"/>
    <property type="match status" value="1"/>
</dbReference>
<dbReference type="Gene3D" id="3.40.525.10">
    <property type="entry name" value="CRAL-TRIO lipid binding domain"/>
    <property type="match status" value="1"/>
</dbReference>
<evidence type="ECO:0000256" key="4">
    <source>
        <dbReference type="SAM" id="MobiDB-lite"/>
    </source>
</evidence>
<feature type="domain" description="CRAL-TRIO" evidence="5">
    <location>
        <begin position="157"/>
        <end position="316"/>
    </location>
</feature>
<dbReference type="SMART" id="SM00516">
    <property type="entry name" value="SEC14"/>
    <property type="match status" value="1"/>
</dbReference>
<dbReference type="InterPro" id="IPR044834">
    <property type="entry name" value="PATL"/>
</dbReference>
<proteinExistence type="predicted"/>
<dbReference type="InterPro" id="IPR001251">
    <property type="entry name" value="CRAL-TRIO_dom"/>
</dbReference>
<dbReference type="Proteomes" id="UP000650467">
    <property type="component" value="Unassembled WGS sequence"/>
</dbReference>
<evidence type="ECO:0000259" key="5">
    <source>
        <dbReference type="PROSITE" id="PS50191"/>
    </source>
</evidence>
<protein>
    <recommendedName>
        <fullName evidence="5">CRAL-TRIO domain-containing protein</fullName>
    </recommendedName>
</protein>
<dbReference type="Pfam" id="PF00650">
    <property type="entry name" value="CRAL_TRIO"/>
    <property type="match status" value="1"/>
</dbReference>
<dbReference type="PANTHER" id="PTHR45932:SF17">
    <property type="entry name" value="CELLULAR RETINALDEHYDE-BINDING_TRIPLE FUNCTION DOMAIN-CONTAINING PROTEIN"/>
    <property type="match status" value="1"/>
</dbReference>
<feature type="compositionally biased region" description="Low complexity" evidence="4">
    <location>
        <begin position="45"/>
        <end position="84"/>
    </location>
</feature>
<dbReference type="GO" id="GO:0016020">
    <property type="term" value="C:membrane"/>
    <property type="evidence" value="ECO:0007669"/>
    <property type="project" value="UniProtKB-SubCell"/>
</dbReference>
<feature type="region of interest" description="Disordered" evidence="4">
    <location>
        <begin position="37"/>
        <end position="100"/>
    </location>
</feature>
<dbReference type="CDD" id="cd00170">
    <property type="entry name" value="SEC14"/>
    <property type="match status" value="1"/>
</dbReference>
<dbReference type="SMART" id="SM01100">
    <property type="entry name" value="CRAL_TRIO_N"/>
    <property type="match status" value="1"/>
</dbReference>
<dbReference type="OrthoDB" id="75724at2759"/>
<accession>A0A835TCT0</accession>
<dbReference type="SUPFAM" id="SSF46938">
    <property type="entry name" value="CRAL/TRIO N-terminal domain"/>
    <property type="match status" value="1"/>
</dbReference>
<feature type="region of interest" description="Disordered" evidence="4">
    <location>
        <begin position="534"/>
        <end position="599"/>
    </location>
</feature>
<reference evidence="6" key="1">
    <citation type="journal article" date="2020" name="bioRxiv">
        <title>Comparative genomics of Chlamydomonas.</title>
        <authorList>
            <person name="Craig R.J."/>
            <person name="Hasan A.R."/>
            <person name="Ness R.W."/>
            <person name="Keightley P.D."/>
        </authorList>
    </citation>
    <scope>NUCLEOTIDE SEQUENCE</scope>
    <source>
        <strain evidence="6">SAG 7.73</strain>
    </source>
</reference>
<keyword evidence="2" id="KW-0813">Transport</keyword>
<dbReference type="InterPro" id="IPR036865">
    <property type="entry name" value="CRAL-TRIO_dom_sf"/>
</dbReference>
<dbReference type="Pfam" id="PF03765">
    <property type="entry name" value="CRAL_TRIO_N"/>
    <property type="match status" value="1"/>
</dbReference>
<evidence type="ECO:0000256" key="1">
    <source>
        <dbReference type="ARBA" id="ARBA00004370"/>
    </source>
</evidence>
<keyword evidence="7" id="KW-1185">Reference proteome</keyword>
<dbReference type="AlphaFoldDB" id="A0A835TCT0"/>
<dbReference type="GO" id="GO:0008289">
    <property type="term" value="F:lipid binding"/>
    <property type="evidence" value="ECO:0007669"/>
    <property type="project" value="InterPro"/>
</dbReference>
<name>A0A835TCT0_CHLIN</name>
<evidence type="ECO:0000256" key="2">
    <source>
        <dbReference type="ARBA" id="ARBA00022448"/>
    </source>
</evidence>
<dbReference type="SUPFAM" id="SSF52087">
    <property type="entry name" value="CRAL/TRIO domain"/>
    <property type="match status" value="1"/>
</dbReference>
<evidence type="ECO:0000313" key="6">
    <source>
        <dbReference type="EMBL" id="KAG2436470.1"/>
    </source>
</evidence>
<dbReference type="InterPro" id="IPR011074">
    <property type="entry name" value="CRAL/TRIO_N_dom"/>
</dbReference>
<dbReference type="EMBL" id="JAEHOC010000013">
    <property type="protein sequence ID" value="KAG2436470.1"/>
    <property type="molecule type" value="Genomic_DNA"/>
</dbReference>
<organism evidence="6 7">
    <name type="scientific">Chlamydomonas incerta</name>
    <dbReference type="NCBI Taxonomy" id="51695"/>
    <lineage>
        <taxon>Eukaryota</taxon>
        <taxon>Viridiplantae</taxon>
        <taxon>Chlorophyta</taxon>
        <taxon>core chlorophytes</taxon>
        <taxon>Chlorophyceae</taxon>
        <taxon>CS clade</taxon>
        <taxon>Chlamydomonadales</taxon>
        <taxon>Chlamydomonadaceae</taxon>
        <taxon>Chlamydomonas</taxon>
    </lineage>
</organism>
<sequence>MVEKLIEAVHASDLNGPDQLMLWGVPLADLAASHRWDTAAEESEQQQPQQQPQQQQQESASTPTATASNGAAAANGRPASADAAGGSGAGAGAGGASPRTPSRAQKVVLLKFLRARQWNAAAAATMLVNCLRWRRDFDVAGLSLETFPPQLAAAGQLTGHDRAGNPVTYNYYGTGVDLNAVMGSPGGVATFVRWRVRLMEQAVALLDFERGVEHVTQVHDYGGASLFRMDAGVKAASREIIRLFQDNYPELLSAKLFLNVPRVMEFLFGVFSGLADAATRSKFTMASPSRAASVLFTYVDPVQVPARFGGFMETFIIPPKNKHAPPFSAARSKCLTMQPGEGHVTGDLAGAQAEVAWAFVSTGPPLSVTVSFRPQDNEEAAAATARMPDHIQGAAVAGYGEAQFLTCSHDMALTKEAASGRLVLGVPGEVTLTMDNICGKPGIFTGPPNATVHYALISSSAPSRAAPGSPAAGAAGATAASGVAAGGDAGSSAASNAVFEAPGGRLQFMDSRNRMFSYKSFGCTSLTSEDVGLNDVGSMPHSPSGQRAGQLAGGPSRGQFEAVPEADDEAGASSRQASVAGTPRGTGGGAEQGKEQAAA</sequence>
<gene>
    <name evidence="6" type="ORF">HXX76_006772</name>
</gene>